<evidence type="ECO:0000256" key="4">
    <source>
        <dbReference type="ARBA" id="ARBA00022989"/>
    </source>
</evidence>
<accession>A0A177KMB5</accession>
<evidence type="ECO:0000313" key="8">
    <source>
        <dbReference type="EMBL" id="OAH54513.1"/>
    </source>
</evidence>
<dbReference type="InterPro" id="IPR019264">
    <property type="entry name" value="DUF2179"/>
</dbReference>
<dbReference type="Pfam" id="PF02588">
    <property type="entry name" value="YitT_membrane"/>
    <property type="match status" value="1"/>
</dbReference>
<feature type="transmembrane region" description="Helical" evidence="6">
    <location>
        <begin position="12"/>
        <end position="35"/>
    </location>
</feature>
<proteinExistence type="predicted"/>
<feature type="transmembrane region" description="Helical" evidence="6">
    <location>
        <begin position="144"/>
        <end position="164"/>
    </location>
</feature>
<feature type="transmembrane region" description="Helical" evidence="6">
    <location>
        <begin position="105"/>
        <end position="123"/>
    </location>
</feature>
<dbReference type="InterPro" id="IPR051461">
    <property type="entry name" value="UPF0750_membrane"/>
</dbReference>
<comment type="subcellular location">
    <subcellularLocation>
        <location evidence="1">Cell membrane</location>
        <topology evidence="1">Multi-pass membrane protein</topology>
    </subcellularLocation>
</comment>
<protein>
    <recommendedName>
        <fullName evidence="7">DUF2179 domain-containing protein</fullName>
    </recommendedName>
</protein>
<evidence type="ECO:0000256" key="5">
    <source>
        <dbReference type="ARBA" id="ARBA00023136"/>
    </source>
</evidence>
<sequence>MNTQKELRSYSLIVFGTFFVGLSFNLFLLPALLAAGGVSGISTILYSLYGWTPALIQWSINIPIFFLGYFLLGKDFGVKTFVGTTSLPLFVWITSYLPFAVKDPMLSSIYGGILLGTGLGLVFRGNGSTGGTTIIGQLIKKYTGLSSGFAQLMIDGCVVIFAMIAFDLELALYAMISIFIGSKVIDVVQLRSSSSKLVLIITENEQQVTNLIQNEINRGFTRVWSEGGFSNQRKALLFSVVEQSEAVYLKELIQRHDTDSFVIFLNASDIVGRGFSLPKDYQRE</sequence>
<dbReference type="PIRSF" id="PIRSF006483">
    <property type="entry name" value="Membrane_protein_YitT"/>
    <property type="match status" value="1"/>
</dbReference>
<evidence type="ECO:0000256" key="2">
    <source>
        <dbReference type="ARBA" id="ARBA00022475"/>
    </source>
</evidence>
<name>A0A177KMB5_9BACI</name>
<keyword evidence="4 6" id="KW-1133">Transmembrane helix</keyword>
<dbReference type="CDD" id="cd16380">
    <property type="entry name" value="YitT_C"/>
    <property type="match status" value="1"/>
</dbReference>
<dbReference type="GO" id="GO:0005886">
    <property type="term" value="C:plasma membrane"/>
    <property type="evidence" value="ECO:0007669"/>
    <property type="project" value="UniProtKB-SubCell"/>
</dbReference>
<dbReference type="AlphaFoldDB" id="A0A177KMB5"/>
<comment type="caution">
    <text evidence="8">The sequence shown here is derived from an EMBL/GenBank/DDBJ whole genome shotgun (WGS) entry which is preliminary data.</text>
</comment>
<reference evidence="8 9" key="1">
    <citation type="submission" date="2016-01" db="EMBL/GenBank/DDBJ databases">
        <title>Investigation of taxonomic status of Bacillus aminovorans.</title>
        <authorList>
            <person name="Verma A."/>
            <person name="Pal Y."/>
            <person name="Krishnamurthi S."/>
        </authorList>
    </citation>
    <scope>NUCLEOTIDE SEQUENCE [LARGE SCALE GENOMIC DNA]</scope>
    <source>
        <strain evidence="8 9">DSM 4337</strain>
    </source>
</reference>
<feature type="transmembrane region" description="Helical" evidence="6">
    <location>
        <begin position="55"/>
        <end position="73"/>
    </location>
</feature>
<evidence type="ECO:0000256" key="1">
    <source>
        <dbReference type="ARBA" id="ARBA00004651"/>
    </source>
</evidence>
<keyword evidence="3 6" id="KW-0812">Transmembrane</keyword>
<dbReference type="Proteomes" id="UP000077271">
    <property type="component" value="Unassembled WGS sequence"/>
</dbReference>
<dbReference type="EMBL" id="LQWZ01000033">
    <property type="protein sequence ID" value="OAH54513.1"/>
    <property type="molecule type" value="Genomic_DNA"/>
</dbReference>
<feature type="transmembrane region" description="Helical" evidence="6">
    <location>
        <begin position="80"/>
        <end position="99"/>
    </location>
</feature>
<dbReference type="OrthoDB" id="1758221at2"/>
<evidence type="ECO:0000259" key="7">
    <source>
        <dbReference type="Pfam" id="PF10035"/>
    </source>
</evidence>
<organism evidence="8 9">
    <name type="scientific">Domibacillus aminovorans</name>
    <dbReference type="NCBI Taxonomy" id="29332"/>
    <lineage>
        <taxon>Bacteria</taxon>
        <taxon>Bacillati</taxon>
        <taxon>Bacillota</taxon>
        <taxon>Bacilli</taxon>
        <taxon>Bacillales</taxon>
        <taxon>Bacillaceae</taxon>
        <taxon>Domibacillus</taxon>
    </lineage>
</organism>
<dbReference type="InterPro" id="IPR003740">
    <property type="entry name" value="YitT"/>
</dbReference>
<gene>
    <name evidence="8" type="ORF">AWH48_07925</name>
</gene>
<evidence type="ECO:0000313" key="9">
    <source>
        <dbReference type="Proteomes" id="UP000077271"/>
    </source>
</evidence>
<dbReference type="PANTHER" id="PTHR33545:SF9">
    <property type="entry name" value="UPF0750 MEMBRANE PROTEIN YITE"/>
    <property type="match status" value="1"/>
</dbReference>
<dbReference type="InterPro" id="IPR015867">
    <property type="entry name" value="N-reg_PII/ATP_PRibTrfase_C"/>
</dbReference>
<feature type="domain" description="DUF2179" evidence="7">
    <location>
        <begin position="218"/>
        <end position="272"/>
    </location>
</feature>
<dbReference type="PANTHER" id="PTHR33545">
    <property type="entry name" value="UPF0750 MEMBRANE PROTEIN YITT-RELATED"/>
    <property type="match status" value="1"/>
</dbReference>
<evidence type="ECO:0000256" key="3">
    <source>
        <dbReference type="ARBA" id="ARBA00022692"/>
    </source>
</evidence>
<dbReference type="RefSeq" id="WP_018394756.1">
    <property type="nucleotide sequence ID" value="NZ_LQWZ01000033.1"/>
</dbReference>
<keyword evidence="5 6" id="KW-0472">Membrane</keyword>
<dbReference type="Pfam" id="PF10035">
    <property type="entry name" value="DUF2179"/>
    <property type="match status" value="1"/>
</dbReference>
<evidence type="ECO:0000256" key="6">
    <source>
        <dbReference type="SAM" id="Phobius"/>
    </source>
</evidence>
<dbReference type="Gene3D" id="3.30.70.120">
    <property type="match status" value="1"/>
</dbReference>
<keyword evidence="2" id="KW-1003">Cell membrane</keyword>